<dbReference type="KEGG" id="ttz:FHG85_02700"/>
<keyword evidence="1" id="KW-1133">Transmembrane helix</keyword>
<gene>
    <name evidence="2" type="ORF">FHG85_02700</name>
</gene>
<accession>A0A7D4AW99</accession>
<evidence type="ECO:0000256" key="1">
    <source>
        <dbReference type="SAM" id="Phobius"/>
    </source>
</evidence>
<keyword evidence="3" id="KW-1185">Reference proteome</keyword>
<evidence type="ECO:0008006" key="4">
    <source>
        <dbReference type="Google" id="ProtNLM"/>
    </source>
</evidence>
<reference evidence="2 3" key="1">
    <citation type="submission" date="2019-07" db="EMBL/GenBank/DDBJ databases">
        <title>Thalassofilum flectens gen. nov., sp. nov., a novel moderate thermophilic anaerobe from a shallow sea hot spring in Kunashir Island (Russia), representing a new family in the order Bacteroidales, and proposal of Thalassofilacea fam. nov.</title>
        <authorList>
            <person name="Kochetkova T.V."/>
            <person name="Podosokorskaya O.A."/>
            <person name="Novikov A."/>
            <person name="Elcheninov A.G."/>
            <person name="Toshchakov S.V."/>
            <person name="Kublanov I.V."/>
        </authorList>
    </citation>
    <scope>NUCLEOTIDE SEQUENCE [LARGE SCALE GENOMIC DNA]</scope>
    <source>
        <strain evidence="2 3">38-H</strain>
    </source>
</reference>
<name>A0A7D4AW99_9BACT</name>
<organism evidence="2 3">
    <name type="scientific">Tenuifilum thalassicum</name>
    <dbReference type="NCBI Taxonomy" id="2590900"/>
    <lineage>
        <taxon>Bacteria</taxon>
        <taxon>Pseudomonadati</taxon>
        <taxon>Bacteroidota</taxon>
        <taxon>Bacteroidia</taxon>
        <taxon>Bacteroidales</taxon>
        <taxon>Tenuifilaceae</taxon>
        <taxon>Tenuifilum</taxon>
    </lineage>
</organism>
<sequence length="124" mass="14001">MSEIGTPEFEDVNVSQEEAKNGKRVGVKDFISGKILTHEAIVGQMSYIIFLAIIAIFYIANNYRYNNLLRTEQKLRKEVKDLRAESITTAAKLMSISRQSEVLKLVESKGLNLKESTVPPKKLN</sequence>
<proteinExistence type="predicted"/>
<dbReference type="Pfam" id="PF19579">
    <property type="entry name" value="FtsL_2"/>
    <property type="match status" value="1"/>
</dbReference>
<dbReference type="EMBL" id="CP041345">
    <property type="protein sequence ID" value="QKG79214.1"/>
    <property type="molecule type" value="Genomic_DNA"/>
</dbReference>
<protein>
    <recommendedName>
        <fullName evidence="4">Cell division protein FtsL</fullName>
    </recommendedName>
</protein>
<dbReference type="AlphaFoldDB" id="A0A7D4AW99"/>
<keyword evidence="1" id="KW-0472">Membrane</keyword>
<dbReference type="RefSeq" id="WP_173072761.1">
    <property type="nucleotide sequence ID" value="NZ_CP041345.1"/>
</dbReference>
<keyword evidence="1" id="KW-0812">Transmembrane</keyword>
<evidence type="ECO:0000313" key="2">
    <source>
        <dbReference type="EMBL" id="QKG79214.1"/>
    </source>
</evidence>
<dbReference type="Proteomes" id="UP000500961">
    <property type="component" value="Chromosome"/>
</dbReference>
<evidence type="ECO:0000313" key="3">
    <source>
        <dbReference type="Proteomes" id="UP000500961"/>
    </source>
</evidence>
<dbReference type="InterPro" id="IPR045755">
    <property type="entry name" value="FtsL-like"/>
</dbReference>
<feature type="transmembrane region" description="Helical" evidence="1">
    <location>
        <begin position="41"/>
        <end position="60"/>
    </location>
</feature>